<organism evidence="2 3">
    <name type="scientific">Mucilaginibacter celer</name>
    <dbReference type="NCBI Taxonomy" id="2305508"/>
    <lineage>
        <taxon>Bacteria</taxon>
        <taxon>Pseudomonadati</taxon>
        <taxon>Bacteroidota</taxon>
        <taxon>Sphingobacteriia</taxon>
        <taxon>Sphingobacteriales</taxon>
        <taxon>Sphingobacteriaceae</taxon>
        <taxon>Mucilaginibacter</taxon>
    </lineage>
</organism>
<dbReference type="EMBL" id="CP032869">
    <property type="protein sequence ID" value="AYL96138.1"/>
    <property type="molecule type" value="Genomic_DNA"/>
</dbReference>
<dbReference type="OrthoDB" id="9810174at2"/>
<dbReference type="KEGG" id="muh:HYN43_012925"/>
<dbReference type="AlphaFoldDB" id="A0A494VXT6"/>
<name>A0A494VXT6_9SPHI</name>
<reference evidence="2 3" key="1">
    <citation type="submission" date="2018-10" db="EMBL/GenBank/DDBJ databases">
        <title>Genome sequencing of Mucilaginibacter sp. HYN0043.</title>
        <authorList>
            <person name="Kim M."/>
            <person name="Yi H."/>
        </authorList>
    </citation>
    <scope>NUCLEOTIDE SEQUENCE [LARGE SCALE GENOMIC DNA]</scope>
    <source>
        <strain evidence="2 3">HYN0043</strain>
    </source>
</reference>
<feature type="domain" description="Phage tail collar" evidence="1">
    <location>
        <begin position="7"/>
        <end position="63"/>
    </location>
</feature>
<keyword evidence="3" id="KW-1185">Reference proteome</keyword>
<dbReference type="InterPro" id="IPR011083">
    <property type="entry name" value="Phage_tail_collar_dom"/>
</dbReference>
<evidence type="ECO:0000313" key="2">
    <source>
        <dbReference type="EMBL" id="AYL96138.1"/>
    </source>
</evidence>
<protein>
    <submittedName>
        <fullName evidence="2">Phage tail protein</fullName>
    </submittedName>
</protein>
<dbReference type="Pfam" id="PF07484">
    <property type="entry name" value="Collar"/>
    <property type="match status" value="1"/>
</dbReference>
<dbReference type="Gene3D" id="3.90.1340.10">
    <property type="entry name" value="Phage tail collar domain"/>
    <property type="match status" value="1"/>
</dbReference>
<dbReference type="InterPro" id="IPR037053">
    <property type="entry name" value="Phage_tail_collar_dom_sf"/>
</dbReference>
<gene>
    <name evidence="2" type="ORF">HYN43_012925</name>
</gene>
<dbReference type="Proteomes" id="UP000270046">
    <property type="component" value="Chromosome"/>
</dbReference>
<evidence type="ECO:0000313" key="3">
    <source>
        <dbReference type="Proteomes" id="UP000270046"/>
    </source>
</evidence>
<accession>A0A494VXT6</accession>
<sequence length="178" mass="18663">MMEPYIGEVRMFAGTYAPQGWATCDGQTMSIAQNQALFALIGTTYGGDGIQTFQLPDLRGRAPVHAGQGRNLSPYTQGQTAGAQVNSLTVAQMPQHSHLLGANSAGGNQIIPTNFYPSDILDPVTGSGTPFYSDVAPDVTLNPATIQSTGGGQPFSIQSPVLAVTFIIALTGIWPPRP</sequence>
<evidence type="ECO:0000259" key="1">
    <source>
        <dbReference type="Pfam" id="PF07484"/>
    </source>
</evidence>
<dbReference type="SUPFAM" id="SSF88874">
    <property type="entry name" value="Receptor-binding domain of short tail fibre protein gp12"/>
    <property type="match status" value="1"/>
</dbReference>
<proteinExistence type="predicted"/>